<evidence type="ECO:0000256" key="1">
    <source>
        <dbReference type="ARBA" id="ARBA00004888"/>
    </source>
</evidence>
<dbReference type="Gene3D" id="3.30.420.40">
    <property type="match status" value="1"/>
</dbReference>
<evidence type="ECO:0000256" key="4">
    <source>
        <dbReference type="ARBA" id="ARBA00022679"/>
    </source>
</evidence>
<evidence type="ECO:0000313" key="18">
    <source>
        <dbReference type="EMBL" id="KFD71254.1"/>
    </source>
</evidence>
<dbReference type="GO" id="GO:0001678">
    <property type="term" value="P:intracellular glucose homeostasis"/>
    <property type="evidence" value="ECO:0007669"/>
    <property type="project" value="InterPro"/>
</dbReference>
<keyword evidence="7 14" id="KW-0067">ATP-binding</keyword>
<dbReference type="GO" id="GO:0005739">
    <property type="term" value="C:mitochondrion"/>
    <property type="evidence" value="ECO:0007669"/>
    <property type="project" value="TreeGrafter"/>
</dbReference>
<evidence type="ECO:0000256" key="12">
    <source>
        <dbReference type="ARBA" id="ARBA00050361"/>
    </source>
</evidence>
<evidence type="ECO:0000256" key="3">
    <source>
        <dbReference type="ARBA" id="ARBA00009225"/>
    </source>
</evidence>
<dbReference type="GO" id="GO:0006006">
    <property type="term" value="P:glucose metabolic process"/>
    <property type="evidence" value="ECO:0007669"/>
    <property type="project" value="TreeGrafter"/>
</dbReference>
<keyword evidence="19" id="KW-1185">Reference proteome</keyword>
<dbReference type="PANTHER" id="PTHR19443">
    <property type="entry name" value="HEXOKINASE"/>
    <property type="match status" value="1"/>
</dbReference>
<dbReference type="Pfam" id="PF03727">
    <property type="entry name" value="Hexokinase_2"/>
    <property type="match status" value="1"/>
</dbReference>
<comment type="pathway">
    <text evidence="1">Carbohydrate degradation; glycolysis; D-glyceraldehyde 3-phosphate and glycerone phosphate from D-glucose: step 1/4.</text>
</comment>
<evidence type="ECO:0000256" key="2">
    <source>
        <dbReference type="ARBA" id="ARBA00005028"/>
    </source>
</evidence>
<reference evidence="17 19" key="1">
    <citation type="journal article" date="2014" name="Nat. Genet.">
        <title>Genome and transcriptome of the porcine whipworm Trichuris suis.</title>
        <authorList>
            <person name="Jex A.R."/>
            <person name="Nejsum P."/>
            <person name="Schwarz E.M."/>
            <person name="Hu L."/>
            <person name="Young N.D."/>
            <person name="Hall R.S."/>
            <person name="Korhonen P.K."/>
            <person name="Liao S."/>
            <person name="Thamsborg S."/>
            <person name="Xia J."/>
            <person name="Xu P."/>
            <person name="Wang S."/>
            <person name="Scheerlinck J.P."/>
            <person name="Hofmann A."/>
            <person name="Sternberg P.W."/>
            <person name="Wang J."/>
            <person name="Gasser R.B."/>
        </authorList>
    </citation>
    <scope>NUCLEOTIDE SEQUENCE [LARGE SCALE GENOMIC DNA]</scope>
    <source>
        <strain evidence="18">DCEP-RM93F</strain>
        <strain evidence="17">DCEP-RM93M</strain>
    </source>
</reference>
<dbReference type="EC" id="2.7.1.-" evidence="14"/>
<sequence length="494" mass="54878">MRIADQLLLQAFRVGYFRMVNEGKRLRTFEKALPNPGLDESFIDNRWPKVYKLVKDLDLTLDDLKHVMKVMSREIDRGLSDDPEIHSCLKMLPSYVRHLPDGTEVGPYLAMDLGGTNFRILLINLRGTQPETINRTFRIPSALMTGHGDDLFRHIANCLHEFLIDNHLINERIPLGFTFSFPCRQHELADATLISWTKGFNCKGVVGKNVVQMLQDAIDKHKDMKVKVVALLNDTVGTQMSLAYSDHNCHVGLIVGTGSNACYTEKMENILKLKDTSSSEMIINMEWAGLGEDGCLGQILTHYDKLVDQGSINPGKQLFEKLISGMYIGELVRCILMDLVNNNLLFNGKASSELSTPGKFSTKHVSEVELDLQEGQCNFSNTYGILEDLGIEGITVTDCAVVSHICALVSSRAAYLCGAGIACLLNRMQKPLVTVGVDGSLYRFHPNFGNRLKFAIELLKDPKLKFDLKLSQDGSGLGAALVAAVAWRVSQQKG</sequence>
<keyword evidence="5 14" id="KW-0547">Nucleotide-binding</keyword>
<dbReference type="FunFam" id="3.30.420.40:FF:000095">
    <property type="entry name" value="Phosphotransferase"/>
    <property type="match status" value="1"/>
</dbReference>
<evidence type="ECO:0000256" key="9">
    <source>
        <dbReference type="ARBA" id="ARBA00044613"/>
    </source>
</evidence>
<name>A0A085MA80_9BILA</name>
<dbReference type="GO" id="GO:0005524">
    <property type="term" value="F:ATP binding"/>
    <property type="evidence" value="ECO:0007669"/>
    <property type="project" value="UniProtKB-UniRule"/>
</dbReference>
<dbReference type="Pfam" id="PF00349">
    <property type="entry name" value="Hexokinase_1"/>
    <property type="match status" value="1"/>
</dbReference>
<evidence type="ECO:0000259" key="15">
    <source>
        <dbReference type="Pfam" id="PF00349"/>
    </source>
</evidence>
<proteinExistence type="inferred from homology"/>
<evidence type="ECO:0000256" key="11">
    <source>
        <dbReference type="ARBA" id="ARBA00048160"/>
    </source>
</evidence>
<dbReference type="PRINTS" id="PR00475">
    <property type="entry name" value="HEXOKINASE"/>
</dbReference>
<dbReference type="InterPro" id="IPR022672">
    <property type="entry name" value="Hexokinase_N"/>
</dbReference>
<comment type="pathway">
    <text evidence="2">Carbohydrate metabolism; hexose metabolism.</text>
</comment>
<dbReference type="Gene3D" id="3.40.367.20">
    <property type="match status" value="1"/>
</dbReference>
<dbReference type="InterPro" id="IPR043129">
    <property type="entry name" value="ATPase_NBD"/>
</dbReference>
<evidence type="ECO:0000256" key="6">
    <source>
        <dbReference type="ARBA" id="ARBA00022777"/>
    </source>
</evidence>
<comment type="catalytic activity">
    <reaction evidence="9">
        <text>a D-hexose + ATP = a D-hexose 6-phosphate + ADP + H(+)</text>
        <dbReference type="Rhea" id="RHEA:22740"/>
        <dbReference type="ChEBI" id="CHEBI:4194"/>
        <dbReference type="ChEBI" id="CHEBI:15378"/>
        <dbReference type="ChEBI" id="CHEBI:30616"/>
        <dbReference type="ChEBI" id="CHEBI:229467"/>
        <dbReference type="ChEBI" id="CHEBI:456216"/>
        <dbReference type="EC" id="2.7.1.1"/>
    </reaction>
    <physiologicalReaction direction="left-to-right" evidence="9">
        <dbReference type="Rhea" id="RHEA:22741"/>
    </physiologicalReaction>
</comment>
<evidence type="ECO:0000256" key="5">
    <source>
        <dbReference type="ARBA" id="ARBA00022741"/>
    </source>
</evidence>
<dbReference type="GO" id="GO:0008865">
    <property type="term" value="F:fructokinase activity"/>
    <property type="evidence" value="ECO:0007669"/>
    <property type="project" value="TreeGrafter"/>
</dbReference>
<dbReference type="PROSITE" id="PS51748">
    <property type="entry name" value="HEXOKINASE_2"/>
    <property type="match status" value="1"/>
</dbReference>
<dbReference type="SUPFAM" id="SSF53067">
    <property type="entry name" value="Actin-like ATPase domain"/>
    <property type="match status" value="2"/>
</dbReference>
<evidence type="ECO:0000313" key="17">
    <source>
        <dbReference type="EMBL" id="KFD54126.1"/>
    </source>
</evidence>
<dbReference type="EMBL" id="KL367483">
    <property type="protein sequence ID" value="KFD71254.1"/>
    <property type="molecule type" value="Genomic_DNA"/>
</dbReference>
<dbReference type="GO" id="GO:0004340">
    <property type="term" value="F:glucokinase activity"/>
    <property type="evidence" value="ECO:0007669"/>
    <property type="project" value="TreeGrafter"/>
</dbReference>
<dbReference type="UniPathway" id="UPA00109">
    <property type="reaction ID" value="UER00180"/>
</dbReference>
<dbReference type="InterPro" id="IPR001312">
    <property type="entry name" value="Hexokinase"/>
</dbReference>
<dbReference type="CDD" id="cd24019">
    <property type="entry name" value="ASKHA_NBD_HK_meta"/>
    <property type="match status" value="1"/>
</dbReference>
<dbReference type="EMBL" id="KL363210">
    <property type="protein sequence ID" value="KFD54126.1"/>
    <property type="molecule type" value="Genomic_DNA"/>
</dbReference>
<dbReference type="FunFam" id="3.40.367.20:FF:000005">
    <property type="entry name" value="Phosphotransferase"/>
    <property type="match status" value="1"/>
</dbReference>
<comment type="catalytic activity">
    <reaction evidence="10">
        <text>D-fructose + ATP = D-fructose 6-phosphate + ADP + H(+)</text>
        <dbReference type="Rhea" id="RHEA:16125"/>
        <dbReference type="ChEBI" id="CHEBI:15378"/>
        <dbReference type="ChEBI" id="CHEBI:30616"/>
        <dbReference type="ChEBI" id="CHEBI:37721"/>
        <dbReference type="ChEBI" id="CHEBI:61527"/>
        <dbReference type="ChEBI" id="CHEBI:456216"/>
        <dbReference type="EC" id="2.7.1.1"/>
    </reaction>
    <physiologicalReaction direction="left-to-right" evidence="10">
        <dbReference type="Rhea" id="RHEA:16126"/>
    </physiologicalReaction>
</comment>
<comment type="function">
    <text evidence="13">Catalyzes the phosphorylation of various hexoses to hexose 6-phosphate.</text>
</comment>
<dbReference type="UniPathway" id="UPA00242"/>
<dbReference type="GO" id="GO:0005829">
    <property type="term" value="C:cytosol"/>
    <property type="evidence" value="ECO:0007669"/>
    <property type="project" value="TreeGrafter"/>
</dbReference>
<dbReference type="GO" id="GO:0005536">
    <property type="term" value="F:D-glucose binding"/>
    <property type="evidence" value="ECO:0007669"/>
    <property type="project" value="InterPro"/>
</dbReference>
<organism evidence="17 19">
    <name type="scientific">Trichuris suis</name>
    <name type="common">pig whipworm</name>
    <dbReference type="NCBI Taxonomy" id="68888"/>
    <lineage>
        <taxon>Eukaryota</taxon>
        <taxon>Metazoa</taxon>
        <taxon>Ecdysozoa</taxon>
        <taxon>Nematoda</taxon>
        <taxon>Enoplea</taxon>
        <taxon>Dorylaimia</taxon>
        <taxon>Trichinellida</taxon>
        <taxon>Trichuridae</taxon>
        <taxon>Trichuris</taxon>
    </lineage>
</organism>
<evidence type="ECO:0000256" key="13">
    <source>
        <dbReference type="ARBA" id="ARBA00059457"/>
    </source>
</evidence>
<evidence type="ECO:0000256" key="10">
    <source>
        <dbReference type="ARBA" id="ARBA00047905"/>
    </source>
</evidence>
<dbReference type="Proteomes" id="UP000030758">
    <property type="component" value="Unassembled WGS sequence"/>
</dbReference>
<feature type="domain" description="Hexokinase C-terminal" evidence="16">
    <location>
        <begin position="251"/>
        <end position="485"/>
    </location>
</feature>
<keyword evidence="8 14" id="KW-0324">Glycolysis</keyword>
<keyword evidence="4 14" id="KW-0808">Transferase</keyword>
<comment type="catalytic activity">
    <reaction evidence="12">
        <text>D-mannose + ATP = D-mannose 6-phosphate + ADP + H(+)</text>
        <dbReference type="Rhea" id="RHEA:11028"/>
        <dbReference type="ChEBI" id="CHEBI:4208"/>
        <dbReference type="ChEBI" id="CHEBI:15378"/>
        <dbReference type="ChEBI" id="CHEBI:30616"/>
        <dbReference type="ChEBI" id="CHEBI:58735"/>
        <dbReference type="ChEBI" id="CHEBI:456216"/>
        <dbReference type="EC" id="2.7.1.1"/>
    </reaction>
    <physiologicalReaction direction="left-to-right" evidence="12">
        <dbReference type="Rhea" id="RHEA:11029"/>
    </physiologicalReaction>
</comment>
<dbReference type="GO" id="GO:0006096">
    <property type="term" value="P:glycolytic process"/>
    <property type="evidence" value="ECO:0007669"/>
    <property type="project" value="UniProtKB-UniPathway"/>
</dbReference>
<dbReference type="Proteomes" id="UP000030764">
    <property type="component" value="Unassembled WGS sequence"/>
</dbReference>
<feature type="domain" description="Hexokinase N-terminal" evidence="15">
    <location>
        <begin position="50"/>
        <end position="244"/>
    </location>
</feature>
<dbReference type="InterPro" id="IPR022673">
    <property type="entry name" value="Hexokinase_C"/>
</dbReference>
<evidence type="ECO:0000256" key="7">
    <source>
        <dbReference type="ARBA" id="ARBA00022840"/>
    </source>
</evidence>
<protein>
    <recommendedName>
        <fullName evidence="14">Phosphotransferase</fullName>
        <ecNumber evidence="14">2.7.1.-</ecNumber>
    </recommendedName>
</protein>
<comment type="catalytic activity">
    <reaction evidence="11">
        <text>D-glucose + ATP = D-glucose 6-phosphate + ADP + H(+)</text>
        <dbReference type="Rhea" id="RHEA:17825"/>
        <dbReference type="ChEBI" id="CHEBI:4167"/>
        <dbReference type="ChEBI" id="CHEBI:15378"/>
        <dbReference type="ChEBI" id="CHEBI:30616"/>
        <dbReference type="ChEBI" id="CHEBI:61548"/>
        <dbReference type="ChEBI" id="CHEBI:456216"/>
        <dbReference type="EC" id="2.7.1.1"/>
    </reaction>
    <physiologicalReaction direction="left-to-right" evidence="11">
        <dbReference type="Rhea" id="RHEA:17826"/>
    </physiologicalReaction>
</comment>
<evidence type="ECO:0000256" key="8">
    <source>
        <dbReference type="ARBA" id="ARBA00023152"/>
    </source>
</evidence>
<evidence type="ECO:0000259" key="16">
    <source>
        <dbReference type="Pfam" id="PF03727"/>
    </source>
</evidence>
<dbReference type="PANTHER" id="PTHR19443:SF16">
    <property type="entry name" value="HEXOKINASE TYPE 1-RELATED"/>
    <property type="match status" value="1"/>
</dbReference>
<gene>
    <name evidence="17" type="ORF">M513_04903</name>
    <name evidence="18" type="ORF">M514_04903</name>
</gene>
<evidence type="ECO:0000313" key="19">
    <source>
        <dbReference type="Proteomes" id="UP000030764"/>
    </source>
</evidence>
<accession>A0A085MA80</accession>
<keyword evidence="6 14" id="KW-0418">Kinase</keyword>
<dbReference type="AlphaFoldDB" id="A0A085MA80"/>
<evidence type="ECO:0000256" key="14">
    <source>
        <dbReference type="RuleBase" id="RU362007"/>
    </source>
</evidence>
<comment type="similarity">
    <text evidence="3 14">Belongs to the hexokinase family.</text>
</comment>